<evidence type="ECO:0000313" key="1">
    <source>
        <dbReference type="EMBL" id="RRB00910.1"/>
    </source>
</evidence>
<dbReference type="Proteomes" id="UP000271925">
    <property type="component" value="Unassembled WGS sequence"/>
</dbReference>
<name>A0A3P1BIH6_9BACT</name>
<dbReference type="InterPro" id="IPR036249">
    <property type="entry name" value="Thioredoxin-like_sf"/>
</dbReference>
<comment type="caution">
    <text evidence="1">The sequence shown here is derived from an EMBL/GenBank/DDBJ whole genome shotgun (WGS) entry which is preliminary data.</text>
</comment>
<dbReference type="SUPFAM" id="SSF52833">
    <property type="entry name" value="Thioredoxin-like"/>
    <property type="match status" value="1"/>
</dbReference>
<keyword evidence="2" id="KW-1185">Reference proteome</keyword>
<dbReference type="OrthoDB" id="9808254at2"/>
<dbReference type="RefSeq" id="WP_124877374.1">
    <property type="nucleotide sequence ID" value="NZ_RQJO01000010.1"/>
</dbReference>
<dbReference type="AlphaFoldDB" id="A0A3P1BIH6"/>
<evidence type="ECO:0000313" key="2">
    <source>
        <dbReference type="Proteomes" id="UP000271925"/>
    </source>
</evidence>
<dbReference type="PANTHER" id="PTHR36057:SF1">
    <property type="entry name" value="LIPOPROTEIN LIPID ATTACHMENT SITE-LIKE PROTEIN, PUTATIVE (DUF1223)-RELATED"/>
    <property type="match status" value="1"/>
</dbReference>
<gene>
    <name evidence="1" type="ORF">EHT25_22240</name>
</gene>
<dbReference type="EMBL" id="RQJO01000010">
    <property type="protein sequence ID" value="RRB00910.1"/>
    <property type="molecule type" value="Genomic_DNA"/>
</dbReference>
<reference evidence="1 2" key="1">
    <citation type="submission" date="2018-11" db="EMBL/GenBank/DDBJ databases">
        <authorList>
            <person name="Zhou Z."/>
            <person name="Wang G."/>
        </authorList>
    </citation>
    <scope>NUCLEOTIDE SEQUENCE [LARGE SCALE GENOMIC DNA]</scope>
    <source>
        <strain evidence="1 2">KCTC52004</strain>
    </source>
</reference>
<dbReference type="Pfam" id="PF06764">
    <property type="entry name" value="DUF1223"/>
    <property type="match status" value="1"/>
</dbReference>
<dbReference type="InterPro" id="IPR010634">
    <property type="entry name" value="DUF1223"/>
</dbReference>
<protein>
    <submittedName>
        <fullName evidence="1">DUF1223 domain-containing protein</fullName>
    </submittedName>
</protein>
<proteinExistence type="predicted"/>
<accession>A0A3P1BIH6</accession>
<sequence>MKALLNCSTLAVCCLALIGASPEQRLNAGYEPVAVLELFTSQGCSSCPPADKLLNEVITEANSKNQHVYGLSFHVDYWDRLGWKDPYSNRQFSNRQRQYARQFAAKGVYTPQEVVNGKTEFVGSNRQRLQSSLAESLSQPATVAISLALSVQKPEAVTVAYKLKGGFQDAVLHVALVSKSTETTVSRGENAGRKLEHRNVVRTLETVPASESGNITLSLPADFDRSKGSIIAYAQARQGLLITGAHKLDL</sequence>
<organism evidence="1 2">
    <name type="scientific">Larkinella rosea</name>
    <dbReference type="NCBI Taxonomy" id="2025312"/>
    <lineage>
        <taxon>Bacteria</taxon>
        <taxon>Pseudomonadati</taxon>
        <taxon>Bacteroidota</taxon>
        <taxon>Cytophagia</taxon>
        <taxon>Cytophagales</taxon>
        <taxon>Spirosomataceae</taxon>
        <taxon>Larkinella</taxon>
    </lineage>
</organism>
<dbReference type="PANTHER" id="PTHR36057">
    <property type="match status" value="1"/>
</dbReference>